<dbReference type="RefSeq" id="WP_103974444.1">
    <property type="nucleotide sequence ID" value="NZ_PGFZ01000005.1"/>
</dbReference>
<gene>
    <name evidence="1" type="ORF">AADEFJLK_02395</name>
</gene>
<protein>
    <recommendedName>
        <fullName evidence="3">Lipoprotein</fullName>
    </recommendedName>
</protein>
<accession>A0A2S5CL38</accession>
<dbReference type="EMBL" id="PGFZ01000005">
    <property type="protein sequence ID" value="POZ51529.1"/>
    <property type="molecule type" value="Genomic_DNA"/>
</dbReference>
<name>A0A2S5CL38_9GAMM</name>
<reference evidence="1 2" key="1">
    <citation type="submission" date="2017-11" db="EMBL/GenBank/DDBJ databases">
        <title>Draft Genome Sequence of Methylobacter psychrotolerans Sph1T, an Obligate Methanotroph from Low-Temperature Environments.</title>
        <authorList>
            <person name="Oshkin I.Y."/>
            <person name="Miroshnikov K."/>
            <person name="Belova S.E."/>
            <person name="Korzhenkov A."/>
            <person name="Toshchakov S.V."/>
            <person name="Dedysh S.N."/>
        </authorList>
    </citation>
    <scope>NUCLEOTIDE SEQUENCE [LARGE SCALE GENOMIC DNA]</scope>
    <source>
        <strain evidence="1 2">Sph1</strain>
    </source>
</reference>
<evidence type="ECO:0008006" key="3">
    <source>
        <dbReference type="Google" id="ProtNLM"/>
    </source>
</evidence>
<comment type="caution">
    <text evidence="1">The sequence shown here is derived from an EMBL/GenBank/DDBJ whole genome shotgun (WGS) entry which is preliminary data.</text>
</comment>
<dbReference type="PROSITE" id="PS51257">
    <property type="entry name" value="PROKAR_LIPOPROTEIN"/>
    <property type="match status" value="1"/>
</dbReference>
<evidence type="ECO:0000313" key="2">
    <source>
        <dbReference type="Proteomes" id="UP000237423"/>
    </source>
</evidence>
<sequence>MRVLLTLFLPLLVGCVAIDYPAKWAELADQQRAVAYRQFELSRYDAALTWVRLSMQSARRLPATSVHVVEAYDDAGLYFYRKKNYKQSARYQAIAVLLAMDNPALAMMLPTYLERLGWAWAKFRPESEFFDIAVDPLSLLDDDALALARDPRIREHFYGQALGVLRACNGGN</sequence>
<dbReference type="Proteomes" id="UP000237423">
    <property type="component" value="Unassembled WGS sequence"/>
</dbReference>
<dbReference type="AlphaFoldDB" id="A0A2S5CL38"/>
<organism evidence="1 2">
    <name type="scientific">Methylovulum psychrotolerans</name>
    <dbReference type="NCBI Taxonomy" id="1704499"/>
    <lineage>
        <taxon>Bacteria</taxon>
        <taxon>Pseudomonadati</taxon>
        <taxon>Pseudomonadota</taxon>
        <taxon>Gammaproteobacteria</taxon>
        <taxon>Methylococcales</taxon>
        <taxon>Methylococcaceae</taxon>
        <taxon>Methylovulum</taxon>
    </lineage>
</organism>
<evidence type="ECO:0000313" key="1">
    <source>
        <dbReference type="EMBL" id="POZ51529.1"/>
    </source>
</evidence>
<proteinExistence type="predicted"/>